<dbReference type="AlphaFoldDB" id="A0A448X1A7"/>
<comment type="caution">
    <text evidence="4">The sequence shown here is derived from an EMBL/GenBank/DDBJ whole genome shotgun (WGS) entry which is preliminary data.</text>
</comment>
<protein>
    <recommendedName>
        <fullName evidence="3">SUI1 domain-containing protein</fullName>
    </recommendedName>
</protein>
<dbReference type="NCBIfam" id="TIGR01160">
    <property type="entry name" value="SUI1_MOF2"/>
    <property type="match status" value="1"/>
</dbReference>
<evidence type="ECO:0000313" key="4">
    <source>
        <dbReference type="EMBL" id="VEL25661.1"/>
    </source>
</evidence>
<keyword evidence="5" id="KW-1185">Reference proteome</keyword>
<dbReference type="CDD" id="cd11566">
    <property type="entry name" value="eIF1_SUI1"/>
    <property type="match status" value="1"/>
</dbReference>
<dbReference type="EMBL" id="CAAALY010075478">
    <property type="protein sequence ID" value="VEL25661.1"/>
    <property type="molecule type" value="Genomic_DNA"/>
</dbReference>
<dbReference type="Pfam" id="PF01253">
    <property type="entry name" value="SUI1"/>
    <property type="match status" value="1"/>
</dbReference>
<sequence>MHTIDPFAGFGEEKSDDTLVHIRIQQRNGRKTLTTVQGIDPEYDLKKILRYSKKKFACNGTVVNHDEYGEILQLQGDQRKNIAEMLVECQIVTEKQVKIHGF</sequence>
<comment type="similarity">
    <text evidence="1">Belongs to the SUI1 family.</text>
</comment>
<dbReference type="InterPro" id="IPR036877">
    <property type="entry name" value="SUI1_dom_sf"/>
</dbReference>
<organism evidence="4 5">
    <name type="scientific">Protopolystoma xenopodis</name>
    <dbReference type="NCBI Taxonomy" id="117903"/>
    <lineage>
        <taxon>Eukaryota</taxon>
        <taxon>Metazoa</taxon>
        <taxon>Spiralia</taxon>
        <taxon>Lophotrochozoa</taxon>
        <taxon>Platyhelminthes</taxon>
        <taxon>Monogenea</taxon>
        <taxon>Polyopisthocotylea</taxon>
        <taxon>Polystomatidea</taxon>
        <taxon>Polystomatidae</taxon>
        <taxon>Protopolystoma</taxon>
    </lineage>
</organism>
<name>A0A448X1A7_9PLAT</name>
<evidence type="ECO:0000256" key="2">
    <source>
        <dbReference type="ARBA" id="ARBA00022917"/>
    </source>
</evidence>
<dbReference type="SUPFAM" id="SSF55159">
    <property type="entry name" value="eIF1-like"/>
    <property type="match status" value="1"/>
</dbReference>
<dbReference type="Proteomes" id="UP000784294">
    <property type="component" value="Unassembled WGS sequence"/>
</dbReference>
<proteinExistence type="inferred from homology"/>
<dbReference type="InterPro" id="IPR001950">
    <property type="entry name" value="SUI1"/>
</dbReference>
<keyword evidence="2" id="KW-0648">Protein biosynthesis</keyword>
<reference evidence="4" key="1">
    <citation type="submission" date="2018-11" db="EMBL/GenBank/DDBJ databases">
        <authorList>
            <consortium name="Pathogen Informatics"/>
        </authorList>
    </citation>
    <scope>NUCLEOTIDE SEQUENCE</scope>
</reference>
<dbReference type="PANTHER" id="PTHR10388">
    <property type="entry name" value="EUKARYOTIC TRANSLATION INITIATION FACTOR SUI1"/>
    <property type="match status" value="1"/>
</dbReference>
<gene>
    <name evidence="4" type="ORF">PXEA_LOCUS19101</name>
</gene>
<dbReference type="PROSITE" id="PS50296">
    <property type="entry name" value="SUI1"/>
    <property type="match status" value="1"/>
</dbReference>
<evidence type="ECO:0000313" key="5">
    <source>
        <dbReference type="Proteomes" id="UP000784294"/>
    </source>
</evidence>
<feature type="domain" description="SUI1" evidence="3">
    <location>
        <begin position="20"/>
        <end position="90"/>
    </location>
</feature>
<accession>A0A448X1A7</accession>
<dbReference type="GO" id="GO:0003743">
    <property type="term" value="F:translation initiation factor activity"/>
    <property type="evidence" value="ECO:0007669"/>
    <property type="project" value="InterPro"/>
</dbReference>
<dbReference type="PIRSF" id="PIRSF004499">
    <property type="entry name" value="SUI1_euk"/>
    <property type="match status" value="1"/>
</dbReference>
<dbReference type="InterPro" id="IPR005874">
    <property type="entry name" value="SUI1_euk"/>
</dbReference>
<dbReference type="OrthoDB" id="10248435at2759"/>
<dbReference type="Gene3D" id="3.30.780.10">
    <property type="entry name" value="SUI1-like domain"/>
    <property type="match status" value="1"/>
</dbReference>
<evidence type="ECO:0000259" key="3">
    <source>
        <dbReference type="PROSITE" id="PS50296"/>
    </source>
</evidence>
<evidence type="ECO:0000256" key="1">
    <source>
        <dbReference type="ARBA" id="ARBA00005422"/>
    </source>
</evidence>